<evidence type="ECO:0000313" key="1">
    <source>
        <dbReference type="EMBL" id="MBB5894765.1"/>
    </source>
</evidence>
<dbReference type="InterPro" id="IPR036689">
    <property type="entry name" value="ESAT-6-like_sf"/>
</dbReference>
<comment type="caution">
    <text evidence="1">The sequence shown here is derived from an EMBL/GenBank/DDBJ whole genome shotgun (WGS) entry which is preliminary data.</text>
</comment>
<name>A0A7W9KLI0_9PSEU</name>
<organism evidence="1 2">
    <name type="scientific">Kutzneria kofuensis</name>
    <dbReference type="NCBI Taxonomy" id="103725"/>
    <lineage>
        <taxon>Bacteria</taxon>
        <taxon>Bacillati</taxon>
        <taxon>Actinomycetota</taxon>
        <taxon>Actinomycetes</taxon>
        <taxon>Pseudonocardiales</taxon>
        <taxon>Pseudonocardiaceae</taxon>
        <taxon>Kutzneria</taxon>
    </lineage>
</organism>
<reference evidence="1 2" key="1">
    <citation type="submission" date="2020-08" db="EMBL/GenBank/DDBJ databases">
        <title>Sequencing the genomes of 1000 actinobacteria strains.</title>
        <authorList>
            <person name="Klenk H.-P."/>
        </authorList>
    </citation>
    <scope>NUCLEOTIDE SEQUENCE [LARGE SCALE GENOMIC DNA]</scope>
    <source>
        <strain evidence="1 2">DSM 43851</strain>
    </source>
</reference>
<gene>
    <name evidence="1" type="ORF">BJ998_005961</name>
</gene>
<protein>
    <submittedName>
        <fullName evidence="1">Uncharacterized protein YukE</fullName>
    </submittedName>
</protein>
<sequence length="246" mass="24779">MDTGQYEVRPEAMRSAVGNIGGIIMQTVNAVLDLEALVLAPTSFAMIGDAVASGNVAMQAQQVAALQSLLKGLQAVNDLIRKSADAYDDADRAVAQGFGGNPSAGTANTASLWSSPAAGLVAAQAFNDSVGGAGDPHSVANVLDYLGHAGLGHDSSAGQFAHDSTGFANWLDSSPNHQAQVGVIGVYSGVARNLGDIPGGVHAGDVVVVNSTIGVAGAGGQLYNHGLLTPDFGGLAMVRVYRPMPA</sequence>
<dbReference type="AlphaFoldDB" id="A0A7W9KLI0"/>
<evidence type="ECO:0000313" key="2">
    <source>
        <dbReference type="Proteomes" id="UP000585638"/>
    </source>
</evidence>
<dbReference type="Proteomes" id="UP000585638">
    <property type="component" value="Unassembled WGS sequence"/>
</dbReference>
<dbReference type="SUPFAM" id="SSF140453">
    <property type="entry name" value="EsxAB dimer-like"/>
    <property type="match status" value="1"/>
</dbReference>
<dbReference type="RefSeq" id="WP_184866643.1">
    <property type="nucleotide sequence ID" value="NZ_BAAAWY010000019.1"/>
</dbReference>
<keyword evidence="2" id="KW-1185">Reference proteome</keyword>
<proteinExistence type="predicted"/>
<accession>A0A7W9KLI0</accession>
<dbReference type="EMBL" id="JACHIR010000001">
    <property type="protein sequence ID" value="MBB5894765.1"/>
    <property type="molecule type" value="Genomic_DNA"/>
</dbReference>